<accession>A0A0M0J7P3</accession>
<dbReference type="AlphaFoldDB" id="A0A0M0J7P3"/>
<sequence length="191" mass="21254">MAPPVCNAFFCYADGCDWKYIPVCCKGQGEVLCVTTDFFCTCDERSLGSPSCVPDWAKGECCNFGLLCCSIGCKAPTSCCNSWCRCLCFYNVVTCPCGKGKYLKDWDNLAILGFSCCPKFGCQLPLNGPRRYHEPKLPRMISRANKYRVTPEELQKTKAENEELRKQLADVNAKLGNMDRAVGIAAMVMDR</sequence>
<feature type="coiled-coil region" evidence="1">
    <location>
        <begin position="154"/>
        <end position="181"/>
    </location>
</feature>
<protein>
    <submittedName>
        <fullName evidence="2">Uncharacterized protein</fullName>
    </submittedName>
</protein>
<reference evidence="3" key="1">
    <citation type="journal article" date="2015" name="PLoS Genet.">
        <title>Genome Sequence and Transcriptome Analyses of Chrysochromulina tobin: Metabolic Tools for Enhanced Algal Fitness in the Prominent Order Prymnesiales (Haptophyceae).</title>
        <authorList>
            <person name="Hovde B.T."/>
            <person name="Deodato C.R."/>
            <person name="Hunsperger H.M."/>
            <person name="Ryken S.A."/>
            <person name="Yost W."/>
            <person name="Jha R.K."/>
            <person name="Patterson J."/>
            <person name="Monnat R.J. Jr."/>
            <person name="Barlow S.B."/>
            <person name="Starkenburg S.R."/>
            <person name="Cattolico R.A."/>
        </authorList>
    </citation>
    <scope>NUCLEOTIDE SEQUENCE</scope>
    <source>
        <strain evidence="3">CCMP291</strain>
    </source>
</reference>
<evidence type="ECO:0000256" key="1">
    <source>
        <dbReference type="SAM" id="Coils"/>
    </source>
</evidence>
<organism evidence="2 3">
    <name type="scientific">Chrysochromulina tobinii</name>
    <dbReference type="NCBI Taxonomy" id="1460289"/>
    <lineage>
        <taxon>Eukaryota</taxon>
        <taxon>Haptista</taxon>
        <taxon>Haptophyta</taxon>
        <taxon>Prymnesiophyceae</taxon>
        <taxon>Prymnesiales</taxon>
        <taxon>Chrysochromulinaceae</taxon>
        <taxon>Chrysochromulina</taxon>
    </lineage>
</organism>
<keyword evidence="1" id="KW-0175">Coiled coil</keyword>
<evidence type="ECO:0000313" key="3">
    <source>
        <dbReference type="Proteomes" id="UP000037460"/>
    </source>
</evidence>
<comment type="caution">
    <text evidence="2">The sequence shown here is derived from an EMBL/GenBank/DDBJ whole genome shotgun (WGS) entry which is preliminary data.</text>
</comment>
<name>A0A0M0J7P3_9EUKA</name>
<dbReference type="EMBL" id="JWZX01003266">
    <property type="protein sequence ID" value="KOO22611.1"/>
    <property type="molecule type" value="Genomic_DNA"/>
</dbReference>
<dbReference type="Proteomes" id="UP000037460">
    <property type="component" value="Unassembled WGS sequence"/>
</dbReference>
<proteinExistence type="predicted"/>
<keyword evidence="3" id="KW-1185">Reference proteome</keyword>
<gene>
    <name evidence="2" type="ORF">Ctob_001609</name>
</gene>
<evidence type="ECO:0000313" key="2">
    <source>
        <dbReference type="EMBL" id="KOO22611.1"/>
    </source>
</evidence>